<evidence type="ECO:0000313" key="5">
    <source>
        <dbReference type="Proteomes" id="UP001226160"/>
    </source>
</evidence>
<keyword evidence="1" id="KW-0521">NADP</keyword>
<dbReference type="PANTHER" id="PTHR48106">
    <property type="entry name" value="QUINONE OXIDOREDUCTASE PIG3-RELATED"/>
    <property type="match status" value="1"/>
</dbReference>
<dbReference type="InterPro" id="IPR036291">
    <property type="entry name" value="NAD(P)-bd_dom_sf"/>
</dbReference>
<dbReference type="SUPFAM" id="SSF51735">
    <property type="entry name" value="NAD(P)-binding Rossmann-fold domains"/>
    <property type="match status" value="1"/>
</dbReference>
<proteinExistence type="predicted"/>
<evidence type="ECO:0000259" key="3">
    <source>
        <dbReference type="SMART" id="SM00829"/>
    </source>
</evidence>
<gene>
    <name evidence="4" type="ORF">QPX54_02710</name>
</gene>
<keyword evidence="2" id="KW-0560">Oxidoreductase</keyword>
<dbReference type="Pfam" id="PF08240">
    <property type="entry name" value="ADH_N"/>
    <property type="match status" value="1"/>
</dbReference>
<dbReference type="SUPFAM" id="SSF50129">
    <property type="entry name" value="GroES-like"/>
    <property type="match status" value="1"/>
</dbReference>
<dbReference type="CDD" id="cd05286">
    <property type="entry name" value="QOR2"/>
    <property type="match status" value="1"/>
</dbReference>
<dbReference type="GO" id="GO:0005829">
    <property type="term" value="C:cytosol"/>
    <property type="evidence" value="ECO:0007669"/>
    <property type="project" value="TreeGrafter"/>
</dbReference>
<dbReference type="InterPro" id="IPR011032">
    <property type="entry name" value="GroES-like_sf"/>
</dbReference>
<comment type="caution">
    <text evidence="4">The sequence shown here is derived from an EMBL/GenBank/DDBJ whole genome shotgun (WGS) entry which is preliminary data.</text>
</comment>
<dbReference type="EMBL" id="JASNVP010000002">
    <property type="protein sequence ID" value="MDK4325426.1"/>
    <property type="molecule type" value="Genomic_DNA"/>
</dbReference>
<name>A0AAP4BU67_9CORY</name>
<dbReference type="AlphaFoldDB" id="A0AAP4BU67"/>
<dbReference type="InterPro" id="IPR013154">
    <property type="entry name" value="ADH-like_N"/>
</dbReference>
<dbReference type="Gene3D" id="3.40.50.720">
    <property type="entry name" value="NAD(P)-binding Rossmann-like Domain"/>
    <property type="match status" value="1"/>
</dbReference>
<dbReference type="Gene3D" id="3.90.180.10">
    <property type="entry name" value="Medium-chain alcohol dehydrogenases, catalytic domain"/>
    <property type="match status" value="1"/>
</dbReference>
<dbReference type="GO" id="GO:0070402">
    <property type="term" value="F:NADPH binding"/>
    <property type="evidence" value="ECO:0007669"/>
    <property type="project" value="TreeGrafter"/>
</dbReference>
<dbReference type="InterPro" id="IPR013149">
    <property type="entry name" value="ADH-like_C"/>
</dbReference>
<organism evidence="4 5">
    <name type="scientific">Corynebacterium propinquum</name>
    <dbReference type="NCBI Taxonomy" id="43769"/>
    <lineage>
        <taxon>Bacteria</taxon>
        <taxon>Bacillati</taxon>
        <taxon>Actinomycetota</taxon>
        <taxon>Actinomycetes</taxon>
        <taxon>Mycobacteriales</taxon>
        <taxon>Corynebacteriaceae</taxon>
        <taxon>Corynebacterium</taxon>
    </lineage>
</organism>
<dbReference type="GeneID" id="64187263"/>
<dbReference type="PANTHER" id="PTHR48106:SF13">
    <property type="entry name" value="QUINONE OXIDOREDUCTASE-RELATED"/>
    <property type="match status" value="1"/>
</dbReference>
<accession>A0AAP4BU67</accession>
<dbReference type="GO" id="GO:0035925">
    <property type="term" value="F:mRNA 3'-UTR AU-rich region binding"/>
    <property type="evidence" value="ECO:0007669"/>
    <property type="project" value="TreeGrafter"/>
</dbReference>
<feature type="domain" description="Enoyl reductase (ER)" evidence="3">
    <location>
        <begin position="10"/>
        <end position="317"/>
    </location>
</feature>
<sequence length="325" mass="34707">MKAIQIEQTGGPEVLQLAEVAAPEPSDGQILVDVLVAGVNYIDTYYREGIYDAEPPFTPGFEGVGRVRHDPQGEIAQGTMVAWNTAFGSYAEQVCVDRDKVVAVPNDFDLPTAASMLLQGITAHYLTHGVYELGEGDSCVITAGAGGVGLVATQLAAAAGATVYTVVSSAEKEQLSYDAGATRVLRYGPDLVEQVRDLTDGRGVDVVYDGVGKDTFAQSLDMVRERGVVCLFGAASGPVDPIDPQVLNQKGSIFLTRPSVAGWTSREGEFQMRAQAVVQAVVDGDLRFRVSNSYALEDAAQAHRDLQDRKTTGSIVLRVQEDEYA</sequence>
<protein>
    <submittedName>
        <fullName evidence="4">Quinone oxidoreductase</fullName>
    </submittedName>
</protein>
<dbReference type="Pfam" id="PF00107">
    <property type="entry name" value="ADH_zinc_N"/>
    <property type="match status" value="1"/>
</dbReference>
<reference evidence="4" key="1">
    <citation type="submission" date="2023-05" db="EMBL/GenBank/DDBJ databases">
        <title>Metabolic capabilities are highly conserved among human nasal-associated Corynebacterium species in pangenomic analyses.</title>
        <authorList>
            <person name="Tran T.H."/>
            <person name="Roberts A.Q."/>
            <person name="Escapa I.F."/>
            <person name="Gao W."/>
            <person name="Conlan S."/>
            <person name="Kong H."/>
            <person name="Segre J.A."/>
            <person name="Kelly M.S."/>
            <person name="Lemon K.P."/>
        </authorList>
    </citation>
    <scope>NUCLEOTIDE SEQUENCE</scope>
    <source>
        <strain evidence="4">KPL2654</strain>
    </source>
</reference>
<dbReference type="SMART" id="SM00829">
    <property type="entry name" value="PKS_ER"/>
    <property type="match status" value="1"/>
</dbReference>
<dbReference type="RefSeq" id="WP_018119589.1">
    <property type="nucleotide sequence ID" value="NZ_CABIYR010000002.1"/>
</dbReference>
<dbReference type="InterPro" id="IPR020843">
    <property type="entry name" value="ER"/>
</dbReference>
<dbReference type="GO" id="GO:0003960">
    <property type="term" value="F:quinone reductase (NADPH) activity"/>
    <property type="evidence" value="ECO:0007669"/>
    <property type="project" value="InterPro"/>
</dbReference>
<dbReference type="Proteomes" id="UP001226160">
    <property type="component" value="Unassembled WGS sequence"/>
</dbReference>
<evidence type="ECO:0000313" key="4">
    <source>
        <dbReference type="EMBL" id="MDK4325426.1"/>
    </source>
</evidence>
<evidence type="ECO:0000256" key="1">
    <source>
        <dbReference type="ARBA" id="ARBA00022857"/>
    </source>
</evidence>
<evidence type="ECO:0000256" key="2">
    <source>
        <dbReference type="ARBA" id="ARBA00023002"/>
    </source>
</evidence>
<dbReference type="InterPro" id="IPR047618">
    <property type="entry name" value="QOR-like"/>
</dbReference>